<dbReference type="AlphaFoldDB" id="A0A542Y4I9"/>
<dbReference type="Proteomes" id="UP000319094">
    <property type="component" value="Unassembled WGS sequence"/>
</dbReference>
<proteinExistence type="predicted"/>
<reference evidence="1 2" key="1">
    <citation type="submission" date="2019-06" db="EMBL/GenBank/DDBJ databases">
        <title>Sequencing the genomes of 1000 actinobacteria strains.</title>
        <authorList>
            <person name="Klenk H.-P."/>
        </authorList>
    </citation>
    <scope>NUCLEOTIDE SEQUENCE [LARGE SCALE GENOMIC DNA]</scope>
    <source>
        <strain evidence="1 2">DSM 8803</strain>
    </source>
</reference>
<protein>
    <submittedName>
        <fullName evidence="1">Uncharacterized protein</fullName>
    </submittedName>
</protein>
<dbReference type="EMBL" id="VFON01000001">
    <property type="protein sequence ID" value="TQL42982.1"/>
    <property type="molecule type" value="Genomic_DNA"/>
</dbReference>
<keyword evidence="2" id="KW-1185">Reference proteome</keyword>
<accession>A0A542Y4I9</accession>
<comment type="caution">
    <text evidence="1">The sequence shown here is derived from an EMBL/GenBank/DDBJ whole genome shotgun (WGS) entry which is preliminary data.</text>
</comment>
<sequence length="76" mass="8778">MSYSRVTRFKSDGVQVVKKRPMPKTRRAKKIIAGMEANGCVIKDAEQAKWRVCETSYTFERPLLSGEELKSRGWQK</sequence>
<gene>
    <name evidence="1" type="ORF">FB468_0993</name>
</gene>
<evidence type="ECO:0000313" key="2">
    <source>
        <dbReference type="Proteomes" id="UP000319094"/>
    </source>
</evidence>
<evidence type="ECO:0000313" key="1">
    <source>
        <dbReference type="EMBL" id="TQL42982.1"/>
    </source>
</evidence>
<organism evidence="1 2">
    <name type="scientific">Leucobacter komagatae</name>
    <dbReference type="NCBI Taxonomy" id="55969"/>
    <lineage>
        <taxon>Bacteria</taxon>
        <taxon>Bacillati</taxon>
        <taxon>Actinomycetota</taxon>
        <taxon>Actinomycetes</taxon>
        <taxon>Micrococcales</taxon>
        <taxon>Microbacteriaceae</taxon>
        <taxon>Leucobacter</taxon>
    </lineage>
</organism>
<name>A0A542Y4I9_9MICO</name>